<dbReference type="Proteomes" id="UP000598426">
    <property type="component" value="Unassembled WGS sequence"/>
</dbReference>
<dbReference type="EMBL" id="JACXZS010000011">
    <property type="protein sequence ID" value="MBD3943149.1"/>
    <property type="molecule type" value="Genomic_DNA"/>
</dbReference>
<dbReference type="InterPro" id="IPR016064">
    <property type="entry name" value="NAD/diacylglycerol_kinase_sf"/>
</dbReference>
<dbReference type="InterPro" id="IPR001206">
    <property type="entry name" value="Diacylglycerol_kinase_cat_dom"/>
</dbReference>
<proteinExistence type="predicted"/>
<organism evidence="2 3">
    <name type="scientific">Microbacterium helvum</name>
    <dbReference type="NCBI Taxonomy" id="2773713"/>
    <lineage>
        <taxon>Bacteria</taxon>
        <taxon>Bacillati</taxon>
        <taxon>Actinomycetota</taxon>
        <taxon>Actinomycetes</taxon>
        <taxon>Micrococcales</taxon>
        <taxon>Microbacteriaceae</taxon>
        <taxon>Microbacterium</taxon>
    </lineage>
</organism>
<evidence type="ECO:0000313" key="2">
    <source>
        <dbReference type="EMBL" id="MBD3943149.1"/>
    </source>
</evidence>
<gene>
    <name evidence="2" type="ORF">IF188_15755</name>
</gene>
<accession>A0ABR8NR94</accession>
<protein>
    <recommendedName>
        <fullName evidence="1">DAGKc domain-containing protein</fullName>
    </recommendedName>
</protein>
<sequence length="318" mass="34451">MDPANNPHSAGRGVLLVRNARSGTAVIRPDPAPTFAERLPEAVVHELAEGEDLDDVVAAAMRRDAAPDVLGIYGGDGSVSRMAHLARRHERRLLAMPGGTFNHFVRALGLDSVDLAIDALQQDSTVEVGVADVTADDDDPITVLNVVSVGAYPELIEERERRTGLGKWIGGVVATAAALRRAEPLTIVRDGRRARVWSVFVSVGRNDPERVATMQRQEAAAGVLDIRIHHARGSKVRAFASLAFGERSAAALRALRLYPRDEDVERLVLREFDISVRPEPGHPSVFVHDGELEERNPGGFRLRCVARPDALTVFASGP</sequence>
<evidence type="ECO:0000259" key="1">
    <source>
        <dbReference type="Pfam" id="PF00781"/>
    </source>
</evidence>
<dbReference type="Gene3D" id="2.60.200.40">
    <property type="match status" value="1"/>
</dbReference>
<dbReference type="InterPro" id="IPR017438">
    <property type="entry name" value="ATP-NAD_kinase_N"/>
</dbReference>
<keyword evidence="3" id="KW-1185">Reference proteome</keyword>
<dbReference type="RefSeq" id="WP_191172761.1">
    <property type="nucleotide sequence ID" value="NZ_JACXZS010000011.1"/>
</dbReference>
<reference evidence="2 3" key="1">
    <citation type="submission" date="2020-09" db="EMBL/GenBank/DDBJ databases">
        <title>Isolation and identification of active actinomycetes.</title>
        <authorList>
            <person name="Li X."/>
        </authorList>
    </citation>
    <scope>NUCLEOTIDE SEQUENCE [LARGE SCALE GENOMIC DNA]</scope>
    <source>
        <strain evidence="2 3">NEAU-LLC</strain>
    </source>
</reference>
<dbReference type="SUPFAM" id="SSF111331">
    <property type="entry name" value="NAD kinase/diacylglycerol kinase-like"/>
    <property type="match status" value="1"/>
</dbReference>
<evidence type="ECO:0000313" key="3">
    <source>
        <dbReference type="Proteomes" id="UP000598426"/>
    </source>
</evidence>
<dbReference type="Gene3D" id="3.40.50.10330">
    <property type="entry name" value="Probable inorganic polyphosphate/atp-NAD kinase, domain 1"/>
    <property type="match status" value="1"/>
</dbReference>
<dbReference type="Pfam" id="PF00781">
    <property type="entry name" value="DAGK_cat"/>
    <property type="match status" value="1"/>
</dbReference>
<comment type="caution">
    <text evidence="2">The sequence shown here is derived from an EMBL/GenBank/DDBJ whole genome shotgun (WGS) entry which is preliminary data.</text>
</comment>
<feature type="domain" description="DAGKc" evidence="1">
    <location>
        <begin position="14"/>
        <end position="131"/>
    </location>
</feature>
<name>A0ABR8NR94_9MICO</name>